<dbReference type="Gene3D" id="3.40.1170.60">
    <property type="match status" value="1"/>
</dbReference>
<dbReference type="AlphaFoldDB" id="A1KCL6"/>
<proteinExistence type="inferred from homology"/>
<dbReference type="HOGENOM" id="CLU_028184_0_1_4"/>
<dbReference type="InterPro" id="IPR001126">
    <property type="entry name" value="UmuC"/>
</dbReference>
<reference evidence="4 5" key="1">
    <citation type="journal article" date="2006" name="Nat. Biotechnol.">
        <title>Complete genome of the mutualistic, N2-fixing grass endophyte Azoarcus sp. strain BH72.</title>
        <authorList>
            <person name="Krause A."/>
            <person name="Ramakumar A."/>
            <person name="Bartels D."/>
            <person name="Battistoni F."/>
            <person name="Bekel T."/>
            <person name="Boch J."/>
            <person name="Boehm M."/>
            <person name="Friedrich F."/>
            <person name="Hurek T."/>
            <person name="Krause L."/>
            <person name="Linke B."/>
            <person name="McHardy A.C."/>
            <person name="Sarkar A."/>
            <person name="Schneiker S."/>
            <person name="Syed A.A."/>
            <person name="Thauer R."/>
            <person name="Vorhoelter F.-J."/>
            <person name="Weidner S."/>
            <person name="Puehler A."/>
            <person name="Reinhold-Hurek B."/>
            <person name="Kaiser O."/>
            <person name="Goesmann A."/>
        </authorList>
    </citation>
    <scope>NUCLEOTIDE SEQUENCE [LARGE SCALE GENOMIC DNA]</scope>
    <source>
        <strain evidence="4 5">BH72</strain>
    </source>
</reference>
<protein>
    <recommendedName>
        <fullName evidence="3">UmuC domain-containing protein</fullName>
    </recommendedName>
</protein>
<feature type="domain" description="UmuC" evidence="3">
    <location>
        <begin position="21"/>
        <end position="124"/>
    </location>
</feature>
<sequence>MFDAPSPAAAVAHQRIVVGDGAAEAAGIQPGMRVSSALGLAPGLTLHARDPAREAAALEALACWAGRFSPQLSVAGEDELVLEIQGCLRLFGGLAALLGQVREEGEAQGFTLQCGLAPSVLGAQWLARAGIAPAAAMPHAGPPAAADAAQAATVDGLHALLAPLPVEVLRLPPADQRRLDTLGLRHLGHLLALPPATLARRFGPQLTLQLERALGTVPDPRPPFAFPQRFATRLELPARVDHAAMLLFAARRLAMALAGWLAARAAGVQEYLLVLIHEDAPPTRLVLGFATATRDAGRLLRVLRERLDRTTLAAPVVELQLLAETPLPLPGHSAGLFGEAGGAAIAPVVERLRARLGQTAVHALAVVGEHRPECATRSPDWPLPASAPPRGAPPRPLWLLPAPRALAERRGRPQHDGPLRLLTRAERIESGWWDGGEGHGDLRRDYFVALSRRGAWLWVFRDDRGWWLHGHFA</sequence>
<gene>
    <name evidence="4" type="ordered locus">azo3956</name>
</gene>
<dbReference type="InterPro" id="IPR043502">
    <property type="entry name" value="DNA/RNA_pol_sf"/>
</dbReference>
<dbReference type="Gene3D" id="3.30.70.270">
    <property type="match status" value="1"/>
</dbReference>
<organism evidence="4 5">
    <name type="scientific">Azoarcus sp. (strain BH72)</name>
    <dbReference type="NCBI Taxonomy" id="418699"/>
    <lineage>
        <taxon>Bacteria</taxon>
        <taxon>Pseudomonadati</taxon>
        <taxon>Pseudomonadota</taxon>
        <taxon>Betaproteobacteria</taxon>
        <taxon>Rhodocyclales</taxon>
        <taxon>Zoogloeaceae</taxon>
        <taxon>Azoarcus</taxon>
    </lineage>
</organism>
<keyword evidence="5" id="KW-1185">Reference proteome</keyword>
<evidence type="ECO:0000256" key="2">
    <source>
        <dbReference type="ARBA" id="ARBA00022763"/>
    </source>
</evidence>
<dbReference type="STRING" id="62928.azo3956"/>
<dbReference type="KEGG" id="azo:azo3956"/>
<dbReference type="InterPro" id="IPR043128">
    <property type="entry name" value="Rev_trsase/Diguanyl_cyclase"/>
</dbReference>
<accession>A1KCL6</accession>
<dbReference type="PANTHER" id="PTHR35369">
    <property type="entry name" value="BLR3025 PROTEIN-RELATED"/>
    <property type="match status" value="1"/>
</dbReference>
<dbReference type="Proteomes" id="UP000002588">
    <property type="component" value="Chromosome"/>
</dbReference>
<dbReference type="GO" id="GO:0006281">
    <property type="term" value="P:DNA repair"/>
    <property type="evidence" value="ECO:0007669"/>
    <property type="project" value="InterPro"/>
</dbReference>
<dbReference type="EMBL" id="AM406670">
    <property type="protein sequence ID" value="CAL96572.1"/>
    <property type="molecule type" value="Genomic_DNA"/>
</dbReference>
<dbReference type="CDD" id="cd03468">
    <property type="entry name" value="PolY_like"/>
    <property type="match status" value="1"/>
</dbReference>
<dbReference type="PANTHER" id="PTHR35369:SF2">
    <property type="entry name" value="BLR3025 PROTEIN"/>
    <property type="match status" value="1"/>
</dbReference>
<dbReference type="InterPro" id="IPR050356">
    <property type="entry name" value="SulA_CellDiv_inhibitor"/>
</dbReference>
<dbReference type="Pfam" id="PF00817">
    <property type="entry name" value="IMS"/>
    <property type="match status" value="1"/>
</dbReference>
<evidence type="ECO:0000313" key="4">
    <source>
        <dbReference type="EMBL" id="CAL96572.1"/>
    </source>
</evidence>
<comment type="similarity">
    <text evidence="1">Belongs to the DNA polymerase type-Y family.</text>
</comment>
<name>A1KCL6_AZOSB</name>
<evidence type="ECO:0000259" key="3">
    <source>
        <dbReference type="Pfam" id="PF00817"/>
    </source>
</evidence>
<dbReference type="eggNOG" id="COG0389">
    <property type="taxonomic scope" value="Bacteria"/>
</dbReference>
<keyword evidence="2" id="KW-0227">DNA damage</keyword>
<evidence type="ECO:0000313" key="5">
    <source>
        <dbReference type="Proteomes" id="UP000002588"/>
    </source>
</evidence>
<dbReference type="SUPFAM" id="SSF56672">
    <property type="entry name" value="DNA/RNA polymerases"/>
    <property type="match status" value="1"/>
</dbReference>
<evidence type="ECO:0000256" key="1">
    <source>
        <dbReference type="ARBA" id="ARBA00010945"/>
    </source>
</evidence>